<dbReference type="InterPro" id="IPR020562">
    <property type="entry name" value="PRibGlycinamide_synth_N"/>
</dbReference>
<evidence type="ECO:0000256" key="9">
    <source>
        <dbReference type="ARBA" id="ARBA00038345"/>
    </source>
</evidence>
<dbReference type="Gene3D" id="3.40.50.20">
    <property type="match status" value="1"/>
</dbReference>
<sequence>MGVKILVIGSGAREHAILRSLAADPDVDALVAAPGNPGMAQFADLAAVRPTDPDDVLRLARETGVDLVVIGPEAPLVAGVADVLRDSGFDVFGPSGVAARLEGSKAFAKEVMAAADVPTALSRVCSDHDEAADALDATGAPYVVKDDGLAAGKGVVVTDDLDEALAHADACFAAGAKVVIEEFLDGPEVSLFCITDGETVLALEPAQDFKRVGDNDEGPNTGGMGAYSPLDWAPDGLVEQVVSTIAQPTIDEMARRGTPFNGVLYVGLALTSRGPRVIEFNARFGDPETQVVLARLRTPLGSLLSAAAKGRLDQHEALRWREQHAVTVVLAASGYPAASRSGDPIDGLPAADAPAYVLHAGTATDGDRLVSAGGRVLSVVALGDDLPDARQTAYAAIEDITLADSHFRTDIALKAQRGEITV</sequence>
<dbReference type="PROSITE" id="PS50975">
    <property type="entry name" value="ATP_GRASP"/>
    <property type="match status" value="1"/>
</dbReference>
<keyword evidence="16" id="KW-1185">Reference proteome</keyword>
<dbReference type="Proteomes" id="UP000256253">
    <property type="component" value="Unassembled WGS sequence"/>
</dbReference>
<comment type="similarity">
    <text evidence="9 12">Belongs to the GARS family.</text>
</comment>
<evidence type="ECO:0000256" key="7">
    <source>
        <dbReference type="ARBA" id="ARBA00022755"/>
    </source>
</evidence>
<keyword evidence="5 12" id="KW-0436">Ligase</keyword>
<dbReference type="InterPro" id="IPR000115">
    <property type="entry name" value="PRibGlycinamide_synth"/>
</dbReference>
<organism evidence="15 16">
    <name type="scientific">Calidifontibacter indicus</name>
    <dbReference type="NCBI Taxonomy" id="419650"/>
    <lineage>
        <taxon>Bacteria</taxon>
        <taxon>Bacillati</taxon>
        <taxon>Actinomycetota</taxon>
        <taxon>Actinomycetes</taxon>
        <taxon>Micrococcales</taxon>
        <taxon>Dermacoccaceae</taxon>
        <taxon>Calidifontibacter</taxon>
    </lineage>
</organism>
<dbReference type="HAMAP" id="MF_00138">
    <property type="entry name" value="GARS"/>
    <property type="match status" value="1"/>
</dbReference>
<evidence type="ECO:0000313" key="15">
    <source>
        <dbReference type="EMBL" id="REF32272.1"/>
    </source>
</evidence>
<dbReference type="InterPro" id="IPR037123">
    <property type="entry name" value="PRibGlycinamide_synth_C_sf"/>
</dbReference>
<dbReference type="SMART" id="SM01209">
    <property type="entry name" value="GARS_A"/>
    <property type="match status" value="1"/>
</dbReference>
<dbReference type="SMART" id="SM01210">
    <property type="entry name" value="GARS_C"/>
    <property type="match status" value="1"/>
</dbReference>
<evidence type="ECO:0000256" key="5">
    <source>
        <dbReference type="ARBA" id="ARBA00022598"/>
    </source>
</evidence>
<evidence type="ECO:0000256" key="8">
    <source>
        <dbReference type="ARBA" id="ARBA00022840"/>
    </source>
</evidence>
<keyword evidence="6 13" id="KW-0547">Nucleotide-binding</keyword>
<evidence type="ECO:0000256" key="13">
    <source>
        <dbReference type="PROSITE-ProRule" id="PRU00409"/>
    </source>
</evidence>
<dbReference type="Gene3D" id="3.30.470.20">
    <property type="entry name" value="ATP-grasp fold, B domain"/>
    <property type="match status" value="1"/>
</dbReference>
<dbReference type="Gene3D" id="3.90.600.10">
    <property type="entry name" value="Phosphoribosylglycinamide synthetase, C-terminal domain"/>
    <property type="match status" value="1"/>
</dbReference>
<dbReference type="PANTHER" id="PTHR43472">
    <property type="entry name" value="PHOSPHORIBOSYLAMINE--GLYCINE LIGASE"/>
    <property type="match status" value="1"/>
</dbReference>
<dbReference type="Pfam" id="PF01071">
    <property type="entry name" value="GARS_A"/>
    <property type="match status" value="1"/>
</dbReference>
<dbReference type="InterPro" id="IPR011761">
    <property type="entry name" value="ATP-grasp"/>
</dbReference>
<evidence type="ECO:0000256" key="6">
    <source>
        <dbReference type="ARBA" id="ARBA00022741"/>
    </source>
</evidence>
<dbReference type="GO" id="GO:0046872">
    <property type="term" value="F:metal ion binding"/>
    <property type="evidence" value="ECO:0007669"/>
    <property type="project" value="InterPro"/>
</dbReference>
<dbReference type="GO" id="GO:0004637">
    <property type="term" value="F:phosphoribosylamine-glycine ligase activity"/>
    <property type="evidence" value="ECO:0007669"/>
    <property type="project" value="UniProtKB-UniRule"/>
</dbReference>
<gene>
    <name evidence="12" type="primary">purD</name>
    <name evidence="15" type="ORF">DFJ65_3382</name>
</gene>
<dbReference type="Pfam" id="PF02844">
    <property type="entry name" value="GARS_N"/>
    <property type="match status" value="1"/>
</dbReference>
<comment type="cofactor">
    <cofactor evidence="1">
        <name>Mn(2+)</name>
        <dbReference type="ChEBI" id="CHEBI:29035"/>
    </cofactor>
</comment>
<dbReference type="PROSITE" id="PS00184">
    <property type="entry name" value="GARS"/>
    <property type="match status" value="1"/>
</dbReference>
<evidence type="ECO:0000256" key="10">
    <source>
        <dbReference type="ARBA" id="ARBA00042242"/>
    </source>
</evidence>
<dbReference type="NCBIfam" id="TIGR00877">
    <property type="entry name" value="purD"/>
    <property type="match status" value="1"/>
</dbReference>
<dbReference type="Gene3D" id="3.30.1490.20">
    <property type="entry name" value="ATP-grasp fold, A domain"/>
    <property type="match status" value="1"/>
</dbReference>
<dbReference type="InterPro" id="IPR020559">
    <property type="entry name" value="PRibGlycinamide_synth_CS"/>
</dbReference>
<dbReference type="InterPro" id="IPR016185">
    <property type="entry name" value="PreATP-grasp_dom_sf"/>
</dbReference>
<evidence type="ECO:0000256" key="4">
    <source>
        <dbReference type="ARBA" id="ARBA00013255"/>
    </source>
</evidence>
<reference evidence="15 16" key="1">
    <citation type="submission" date="2018-08" db="EMBL/GenBank/DDBJ databases">
        <title>Sequencing the genomes of 1000 actinobacteria strains.</title>
        <authorList>
            <person name="Klenk H.-P."/>
        </authorList>
    </citation>
    <scope>NUCLEOTIDE SEQUENCE [LARGE SCALE GENOMIC DNA]</scope>
    <source>
        <strain evidence="15 16">DSM 22967</strain>
    </source>
</reference>
<comment type="caution">
    <text evidence="15">The sequence shown here is derived from an EMBL/GenBank/DDBJ whole genome shotgun (WGS) entry which is preliminary data.</text>
</comment>
<dbReference type="PANTHER" id="PTHR43472:SF1">
    <property type="entry name" value="PHOSPHORIBOSYLAMINE--GLYCINE LIGASE, CHLOROPLASTIC"/>
    <property type="match status" value="1"/>
</dbReference>
<evidence type="ECO:0000256" key="1">
    <source>
        <dbReference type="ARBA" id="ARBA00001936"/>
    </source>
</evidence>
<proteinExistence type="inferred from homology"/>
<evidence type="ECO:0000256" key="11">
    <source>
        <dbReference type="ARBA" id="ARBA00042864"/>
    </source>
</evidence>
<dbReference type="UniPathway" id="UPA00074">
    <property type="reaction ID" value="UER00125"/>
</dbReference>
<dbReference type="SUPFAM" id="SSF56059">
    <property type="entry name" value="Glutathione synthetase ATP-binding domain-like"/>
    <property type="match status" value="1"/>
</dbReference>
<dbReference type="GO" id="GO:0009113">
    <property type="term" value="P:purine nucleobase biosynthetic process"/>
    <property type="evidence" value="ECO:0007669"/>
    <property type="project" value="InterPro"/>
</dbReference>
<name>A0A3D9US27_9MICO</name>
<keyword evidence="8 13" id="KW-0067">ATP-binding</keyword>
<evidence type="ECO:0000259" key="14">
    <source>
        <dbReference type="PROSITE" id="PS50975"/>
    </source>
</evidence>
<accession>A0A3D9US27</accession>
<dbReference type="InterPro" id="IPR020561">
    <property type="entry name" value="PRibGlycinamid_synth_ATP-grasp"/>
</dbReference>
<dbReference type="InterPro" id="IPR020560">
    <property type="entry name" value="PRibGlycinamide_synth_C-dom"/>
</dbReference>
<dbReference type="EMBL" id="QTUA01000001">
    <property type="protein sequence ID" value="REF32272.1"/>
    <property type="molecule type" value="Genomic_DNA"/>
</dbReference>
<dbReference type="GO" id="GO:0005524">
    <property type="term" value="F:ATP binding"/>
    <property type="evidence" value="ECO:0007669"/>
    <property type="project" value="UniProtKB-UniRule"/>
</dbReference>
<evidence type="ECO:0000313" key="16">
    <source>
        <dbReference type="Proteomes" id="UP000256253"/>
    </source>
</evidence>
<feature type="domain" description="ATP-grasp" evidence="14">
    <location>
        <begin position="109"/>
        <end position="309"/>
    </location>
</feature>
<dbReference type="SUPFAM" id="SSF51246">
    <property type="entry name" value="Rudiment single hybrid motif"/>
    <property type="match status" value="1"/>
</dbReference>
<dbReference type="InterPro" id="IPR011054">
    <property type="entry name" value="Rudment_hybrid_motif"/>
</dbReference>
<dbReference type="AlphaFoldDB" id="A0A3D9US27"/>
<protein>
    <recommendedName>
        <fullName evidence="4 12">Phosphoribosylamine--glycine ligase</fullName>
        <ecNumber evidence="4 12">6.3.4.13</ecNumber>
    </recommendedName>
    <alternativeName>
        <fullName evidence="12">GARS</fullName>
    </alternativeName>
    <alternativeName>
        <fullName evidence="10 12">Glycinamide ribonucleotide synthetase</fullName>
    </alternativeName>
    <alternativeName>
        <fullName evidence="11 12">Phosphoribosylglycinamide synthetase</fullName>
    </alternativeName>
</protein>
<comment type="pathway">
    <text evidence="3 12">Purine metabolism; IMP biosynthesis via de novo pathway; N(1)-(5-phospho-D-ribosyl)glycinamide from 5-phospho-alpha-D-ribose 1-diphosphate: step 2/2.</text>
</comment>
<dbReference type="GO" id="GO:0006189">
    <property type="term" value="P:'de novo' IMP biosynthetic process"/>
    <property type="evidence" value="ECO:0007669"/>
    <property type="project" value="UniProtKB-UniRule"/>
</dbReference>
<dbReference type="InterPro" id="IPR013815">
    <property type="entry name" value="ATP_grasp_subdomain_1"/>
</dbReference>
<dbReference type="EC" id="6.3.4.13" evidence="4 12"/>
<comment type="cofactor">
    <cofactor evidence="2">
        <name>Mg(2+)</name>
        <dbReference type="ChEBI" id="CHEBI:18420"/>
    </cofactor>
</comment>
<evidence type="ECO:0000256" key="3">
    <source>
        <dbReference type="ARBA" id="ARBA00005174"/>
    </source>
</evidence>
<evidence type="ECO:0000256" key="12">
    <source>
        <dbReference type="HAMAP-Rule" id="MF_00138"/>
    </source>
</evidence>
<keyword evidence="7 12" id="KW-0658">Purine biosynthesis</keyword>
<dbReference type="SUPFAM" id="SSF52440">
    <property type="entry name" value="PreATP-grasp domain"/>
    <property type="match status" value="1"/>
</dbReference>
<evidence type="ECO:0000256" key="2">
    <source>
        <dbReference type="ARBA" id="ARBA00001946"/>
    </source>
</evidence>
<comment type="catalytic activity">
    <reaction evidence="12">
        <text>5-phospho-beta-D-ribosylamine + glycine + ATP = N(1)-(5-phospho-beta-D-ribosyl)glycinamide + ADP + phosphate + H(+)</text>
        <dbReference type="Rhea" id="RHEA:17453"/>
        <dbReference type="ChEBI" id="CHEBI:15378"/>
        <dbReference type="ChEBI" id="CHEBI:30616"/>
        <dbReference type="ChEBI" id="CHEBI:43474"/>
        <dbReference type="ChEBI" id="CHEBI:57305"/>
        <dbReference type="ChEBI" id="CHEBI:58681"/>
        <dbReference type="ChEBI" id="CHEBI:143788"/>
        <dbReference type="ChEBI" id="CHEBI:456216"/>
        <dbReference type="EC" id="6.3.4.13"/>
    </reaction>
</comment>
<dbReference type="Pfam" id="PF02843">
    <property type="entry name" value="GARS_C"/>
    <property type="match status" value="1"/>
</dbReference>